<dbReference type="EMBL" id="JAMZMK010003154">
    <property type="protein sequence ID" value="KAI7754492.1"/>
    <property type="molecule type" value="Genomic_DNA"/>
</dbReference>
<evidence type="ECO:0000313" key="1">
    <source>
        <dbReference type="EMBL" id="KAI7754492.1"/>
    </source>
</evidence>
<protein>
    <submittedName>
        <fullName evidence="1">Uncharacterized protein</fullName>
    </submittedName>
</protein>
<organism evidence="1 2">
    <name type="scientific">Ambrosia artemisiifolia</name>
    <name type="common">Common ragweed</name>
    <dbReference type="NCBI Taxonomy" id="4212"/>
    <lineage>
        <taxon>Eukaryota</taxon>
        <taxon>Viridiplantae</taxon>
        <taxon>Streptophyta</taxon>
        <taxon>Embryophyta</taxon>
        <taxon>Tracheophyta</taxon>
        <taxon>Spermatophyta</taxon>
        <taxon>Magnoliopsida</taxon>
        <taxon>eudicotyledons</taxon>
        <taxon>Gunneridae</taxon>
        <taxon>Pentapetalae</taxon>
        <taxon>asterids</taxon>
        <taxon>campanulids</taxon>
        <taxon>Asterales</taxon>
        <taxon>Asteraceae</taxon>
        <taxon>Asteroideae</taxon>
        <taxon>Heliantheae alliance</taxon>
        <taxon>Heliantheae</taxon>
        <taxon>Ambrosia</taxon>
    </lineage>
</organism>
<proteinExistence type="predicted"/>
<gene>
    <name evidence="1" type="ORF">M8C21_000816</name>
</gene>
<reference evidence="1" key="1">
    <citation type="submission" date="2022-06" db="EMBL/GenBank/DDBJ databases">
        <title>Uncovering the hologenomic basis of an extraordinary plant invasion.</title>
        <authorList>
            <person name="Bieker V.C."/>
            <person name="Martin M.D."/>
            <person name="Gilbert T."/>
            <person name="Hodgins K."/>
            <person name="Battlay P."/>
            <person name="Petersen B."/>
            <person name="Wilson J."/>
        </authorList>
    </citation>
    <scope>NUCLEOTIDE SEQUENCE</scope>
    <source>
        <strain evidence="1">AA19_3_7</strain>
        <tissue evidence="1">Leaf</tissue>
    </source>
</reference>
<dbReference type="InterPro" id="IPR018209">
    <property type="entry name" value="Pyrv_Knase_AS"/>
</dbReference>
<evidence type="ECO:0000313" key="2">
    <source>
        <dbReference type="Proteomes" id="UP001206925"/>
    </source>
</evidence>
<name>A0AAD5D7L6_AMBAR</name>
<dbReference type="Proteomes" id="UP001206925">
    <property type="component" value="Unassembled WGS sequence"/>
</dbReference>
<dbReference type="PROSITE" id="PS00110">
    <property type="entry name" value="PYRUVATE_KINASE"/>
    <property type="match status" value="1"/>
</dbReference>
<accession>A0AAD5D7L6</accession>
<sequence length="66" mass="7231">MEAIQLTLGTLASKRLMVVFSNGCNADIHMLVKIESADSIVNLPSILVASDRVTKCGWDLSNRRLD</sequence>
<dbReference type="AlphaFoldDB" id="A0AAD5D7L6"/>
<keyword evidence="2" id="KW-1185">Reference proteome</keyword>
<dbReference type="GO" id="GO:0004743">
    <property type="term" value="F:pyruvate kinase activity"/>
    <property type="evidence" value="ECO:0007669"/>
    <property type="project" value="InterPro"/>
</dbReference>
<comment type="caution">
    <text evidence="1">The sequence shown here is derived from an EMBL/GenBank/DDBJ whole genome shotgun (WGS) entry which is preliminary data.</text>
</comment>